<dbReference type="EMBL" id="QSRD01000003">
    <property type="protein sequence ID" value="RGL06690.1"/>
    <property type="molecule type" value="Genomic_DNA"/>
</dbReference>
<evidence type="ECO:0000313" key="8">
    <source>
        <dbReference type="EMBL" id="RGL06690.1"/>
    </source>
</evidence>
<accession>A0A3E4QN01</accession>
<dbReference type="AlphaFoldDB" id="A0A3E4QN01"/>
<evidence type="ECO:0000256" key="6">
    <source>
        <dbReference type="ARBA" id="ARBA00047942"/>
    </source>
</evidence>
<dbReference type="InterPro" id="IPR050953">
    <property type="entry name" value="N4_N6_ade-DNA_methylase"/>
</dbReference>
<dbReference type="GO" id="GO:0009007">
    <property type="term" value="F:site-specific DNA-methyltransferase (adenine-specific) activity"/>
    <property type="evidence" value="ECO:0007669"/>
    <property type="project" value="UniProtKB-EC"/>
</dbReference>
<dbReference type="RefSeq" id="WP_117653056.1">
    <property type="nucleotide sequence ID" value="NZ_CABOGP010000003.1"/>
</dbReference>
<dbReference type="Gene3D" id="3.40.50.150">
    <property type="entry name" value="Vaccinia Virus protein VP39"/>
    <property type="match status" value="1"/>
</dbReference>
<sequence length="495" mass="57346">MTDNNSNRMVKHSGQVFTPDFLVISILDYAGYVSSNILQKHVIDNSCGDGAFLCEITKRYCKEYIAQHGSTQGLKEELEKFIHGIELDPIAFENCLFNLGVIVSDFGIENVDWDILNTSALLVTQFNAMMDFVIGNPPYVRVHNLEDDYEEVKSFRFAQNGMTDLYLVFYELGLRMLNKRGKLCYITPNSWLSSLAATNMRKYIMLHRNLVGLIDLGHYQAFEGATTYTMIVLFDLQHTANQIEYYRYSEENHDKVYVDSFSYEEMLIGEKFYVASRKDLSMLKAIKTTPTHRFVQVKNGFATLADKVFINDVPFQALTIPILKASTGKWHQGFFPYNTKGKPLPKKEIFSHPEIAEYLEKNKSDLLKKHTEEQKPDWYLYGRTQALKDVYSKKYSINSIIKEVKHIKLIDVPIGSGLYGGLYILTEVSFDVLRSVIKSPEFINYLAVLKNYKRGGYYTYNSKDLEQYLNYKISQHERTENFIPTNELWIFESYL</sequence>
<protein>
    <recommendedName>
        <fullName evidence="2">site-specific DNA-methyltransferase (adenine-specific)</fullName>
        <ecNumber evidence="2">2.1.1.72</ecNumber>
    </recommendedName>
</protein>
<name>A0A3E4QN01_9BACT</name>
<dbReference type="PANTHER" id="PTHR33841:SF5">
    <property type="entry name" value="DNA METHYLASE (MODIFICATION METHYLASE) (METHYLTRANSFERASE)-RELATED"/>
    <property type="match status" value="1"/>
</dbReference>
<dbReference type="PRINTS" id="PR00507">
    <property type="entry name" value="N12N6MTFRASE"/>
</dbReference>
<dbReference type="Proteomes" id="UP000260835">
    <property type="component" value="Unassembled WGS sequence"/>
</dbReference>
<dbReference type="SUPFAM" id="SSF53335">
    <property type="entry name" value="S-adenosyl-L-methionine-dependent methyltransferases"/>
    <property type="match status" value="1"/>
</dbReference>
<evidence type="ECO:0000313" key="9">
    <source>
        <dbReference type="Proteomes" id="UP000260835"/>
    </source>
</evidence>
<dbReference type="GO" id="GO:0006304">
    <property type="term" value="P:DNA modification"/>
    <property type="evidence" value="ECO:0007669"/>
    <property type="project" value="InterPro"/>
</dbReference>
<evidence type="ECO:0000256" key="4">
    <source>
        <dbReference type="ARBA" id="ARBA00022679"/>
    </source>
</evidence>
<dbReference type="GO" id="GO:0032259">
    <property type="term" value="P:methylation"/>
    <property type="evidence" value="ECO:0007669"/>
    <property type="project" value="UniProtKB-KW"/>
</dbReference>
<feature type="domain" description="Type II methyltransferase M.TaqI-like" evidence="7">
    <location>
        <begin position="119"/>
        <end position="222"/>
    </location>
</feature>
<dbReference type="PANTHER" id="PTHR33841">
    <property type="entry name" value="DNA METHYLTRANSFERASE YEEA-RELATED"/>
    <property type="match status" value="1"/>
</dbReference>
<dbReference type="InterPro" id="IPR029063">
    <property type="entry name" value="SAM-dependent_MTases_sf"/>
</dbReference>
<evidence type="ECO:0000259" key="7">
    <source>
        <dbReference type="Pfam" id="PF07669"/>
    </source>
</evidence>
<evidence type="ECO:0000256" key="5">
    <source>
        <dbReference type="ARBA" id="ARBA00022691"/>
    </source>
</evidence>
<keyword evidence="4" id="KW-0808">Transferase</keyword>
<evidence type="ECO:0000256" key="1">
    <source>
        <dbReference type="ARBA" id="ARBA00006594"/>
    </source>
</evidence>
<comment type="similarity">
    <text evidence="1">Belongs to the N(4)/N(6)-methyltransferase family.</text>
</comment>
<keyword evidence="3" id="KW-0489">Methyltransferase</keyword>
<dbReference type="GO" id="GO:0003676">
    <property type="term" value="F:nucleic acid binding"/>
    <property type="evidence" value="ECO:0007669"/>
    <property type="project" value="InterPro"/>
</dbReference>
<dbReference type="InterPro" id="IPR011639">
    <property type="entry name" value="MethylTrfase_TaqI-like_dom"/>
</dbReference>
<dbReference type="PROSITE" id="PS00092">
    <property type="entry name" value="N6_MTASE"/>
    <property type="match status" value="1"/>
</dbReference>
<dbReference type="Pfam" id="PF07669">
    <property type="entry name" value="Eco57I"/>
    <property type="match status" value="1"/>
</dbReference>
<organism evidence="8 9">
    <name type="scientific">Prevotella disiens</name>
    <dbReference type="NCBI Taxonomy" id="28130"/>
    <lineage>
        <taxon>Bacteria</taxon>
        <taxon>Pseudomonadati</taxon>
        <taxon>Bacteroidota</taxon>
        <taxon>Bacteroidia</taxon>
        <taxon>Bacteroidales</taxon>
        <taxon>Prevotellaceae</taxon>
        <taxon>Prevotella</taxon>
    </lineage>
</organism>
<dbReference type="InterPro" id="IPR002052">
    <property type="entry name" value="DNA_methylase_N6_adenine_CS"/>
</dbReference>
<dbReference type="EC" id="2.1.1.72" evidence="2"/>
<proteinExistence type="inferred from homology"/>
<gene>
    <name evidence="8" type="ORF">DXC89_00905</name>
</gene>
<comment type="catalytic activity">
    <reaction evidence="6">
        <text>a 2'-deoxyadenosine in DNA + S-adenosyl-L-methionine = an N(6)-methyl-2'-deoxyadenosine in DNA + S-adenosyl-L-homocysteine + H(+)</text>
        <dbReference type="Rhea" id="RHEA:15197"/>
        <dbReference type="Rhea" id="RHEA-COMP:12418"/>
        <dbReference type="Rhea" id="RHEA-COMP:12419"/>
        <dbReference type="ChEBI" id="CHEBI:15378"/>
        <dbReference type="ChEBI" id="CHEBI:57856"/>
        <dbReference type="ChEBI" id="CHEBI:59789"/>
        <dbReference type="ChEBI" id="CHEBI:90615"/>
        <dbReference type="ChEBI" id="CHEBI:90616"/>
        <dbReference type="EC" id="2.1.1.72"/>
    </reaction>
</comment>
<reference evidence="8 9" key="1">
    <citation type="submission" date="2018-08" db="EMBL/GenBank/DDBJ databases">
        <title>A genome reference for cultivated species of the human gut microbiota.</title>
        <authorList>
            <person name="Zou Y."/>
            <person name="Xue W."/>
            <person name="Luo G."/>
        </authorList>
    </citation>
    <scope>NUCLEOTIDE SEQUENCE [LARGE SCALE GENOMIC DNA]</scope>
    <source>
        <strain evidence="8 9">TF09-12</strain>
    </source>
</reference>
<comment type="caution">
    <text evidence="8">The sequence shown here is derived from an EMBL/GenBank/DDBJ whole genome shotgun (WGS) entry which is preliminary data.</text>
</comment>
<evidence type="ECO:0000256" key="2">
    <source>
        <dbReference type="ARBA" id="ARBA00011900"/>
    </source>
</evidence>
<evidence type="ECO:0000256" key="3">
    <source>
        <dbReference type="ARBA" id="ARBA00022603"/>
    </source>
</evidence>
<keyword evidence="5" id="KW-0949">S-adenosyl-L-methionine</keyword>